<evidence type="ECO:0000313" key="13">
    <source>
        <dbReference type="EMBL" id="TXK13767.1"/>
    </source>
</evidence>
<keyword evidence="8 10" id="KW-0472">Membrane</keyword>
<evidence type="ECO:0000256" key="4">
    <source>
        <dbReference type="ARBA" id="ARBA00022676"/>
    </source>
</evidence>
<feature type="transmembrane region" description="Helical" evidence="10">
    <location>
        <begin position="460"/>
        <end position="478"/>
    </location>
</feature>
<keyword evidence="5 10" id="KW-0808">Transferase</keyword>
<evidence type="ECO:0000313" key="14">
    <source>
        <dbReference type="Proteomes" id="UP000321034"/>
    </source>
</evidence>
<feature type="domain" description="Protein O-mannosyl-transferase C-terminal four TM" evidence="12">
    <location>
        <begin position="315"/>
        <end position="497"/>
    </location>
</feature>
<feature type="transmembrane region" description="Helical" evidence="10">
    <location>
        <begin position="135"/>
        <end position="153"/>
    </location>
</feature>
<dbReference type="InterPro" id="IPR003342">
    <property type="entry name" value="ArnT-like_N"/>
</dbReference>
<protein>
    <recommendedName>
        <fullName evidence="9 10">Polyprenol-phosphate-mannose--protein mannosyltransferase</fullName>
        <ecNumber evidence="10">2.4.1.-</ecNumber>
    </recommendedName>
</protein>
<evidence type="ECO:0000259" key="11">
    <source>
        <dbReference type="Pfam" id="PF02366"/>
    </source>
</evidence>
<feature type="transmembrane region" description="Helical" evidence="10">
    <location>
        <begin position="397"/>
        <end position="414"/>
    </location>
</feature>
<dbReference type="Pfam" id="PF02366">
    <property type="entry name" value="PMT"/>
    <property type="match status" value="1"/>
</dbReference>
<evidence type="ECO:0000256" key="2">
    <source>
        <dbReference type="ARBA" id="ARBA00004922"/>
    </source>
</evidence>
<sequence>MAADPQRERLFSWLVPVLVTLFAGVLRFWNLGHPRAIVFDETYYVKDSWSQWVLGFPAKWPPEGADALFLGGDTNAFETAGSFVVHPPLGRFFIGLGMALFGPDSSTGWRFAVAVFGTATVLLVYLVAKTLTRSVVFAGIASGLLAIDGLSIVLSRVALLDGILTFFLLLGFWFVLLDRRRHVARLAAFAAAREASGHDPAWGPVFWNRPWLLAAGAALGAATAVKWSGLYVLAAFGVWVVVTDALARRRAGVGIWPADAAFRQGPVSFLLLVPVAAVVYLVSWTSWLTTDGGWDRQSVDNAPAQGFWSWVPLGLQNLWKYHQDIYGFHVGLTTPHSYQSPAWQWPLLIRPTSMYWNQGDAGVEAVSSIPNPLIWWAAVAAVVFLAARFAMTLEWRYAAVLIGVAATYVPWLLYPERTIFQFYTVAIMPFLVLALTFALREIAGRADAAPARRAAGQNSVIVFLVIVTLVSAFWYPVWTGMTVPYEFWRIHNWLPTWI</sequence>
<dbReference type="EC" id="2.4.1.-" evidence="10"/>
<dbReference type="OrthoDB" id="9776737at2"/>
<keyword evidence="7 10" id="KW-1133">Transmembrane helix</keyword>
<evidence type="ECO:0000256" key="8">
    <source>
        <dbReference type="ARBA" id="ARBA00023136"/>
    </source>
</evidence>
<gene>
    <name evidence="13" type="ORF">FVP77_02860</name>
</gene>
<dbReference type="InterPro" id="IPR027005">
    <property type="entry name" value="PMT-like"/>
</dbReference>
<dbReference type="Pfam" id="PF16192">
    <property type="entry name" value="PMT_4TMC"/>
    <property type="match status" value="1"/>
</dbReference>
<reference evidence="13 14" key="1">
    <citation type="submission" date="2019-08" db="EMBL/GenBank/DDBJ databases">
        <authorList>
            <person name="Dong K."/>
        </authorList>
    </citation>
    <scope>NUCLEOTIDE SEQUENCE [LARGE SCALE GENOMIC DNA]</scope>
    <source>
        <strain evidence="13 14">JCM14558</strain>
    </source>
</reference>
<evidence type="ECO:0000256" key="5">
    <source>
        <dbReference type="ARBA" id="ARBA00022679"/>
    </source>
</evidence>
<comment type="similarity">
    <text evidence="3 10">Belongs to the glycosyltransferase 39 family.</text>
</comment>
<feature type="transmembrane region" description="Helical" evidence="10">
    <location>
        <begin position="12"/>
        <end position="29"/>
    </location>
</feature>
<feature type="transmembrane region" description="Helical" evidence="10">
    <location>
        <begin position="108"/>
        <end position="128"/>
    </location>
</feature>
<name>A0A5C8I3Z5_9MICO</name>
<keyword evidence="6 10" id="KW-0812">Transmembrane</keyword>
<dbReference type="EMBL" id="VRSV01000001">
    <property type="protein sequence ID" value="TXK13767.1"/>
    <property type="molecule type" value="Genomic_DNA"/>
</dbReference>
<dbReference type="AlphaFoldDB" id="A0A5C8I3Z5"/>
<accession>A0A5C8I3Z5</accession>
<feature type="transmembrane region" description="Helical" evidence="10">
    <location>
        <begin position="420"/>
        <end position="439"/>
    </location>
</feature>
<evidence type="ECO:0000256" key="10">
    <source>
        <dbReference type="RuleBase" id="RU367007"/>
    </source>
</evidence>
<dbReference type="PANTHER" id="PTHR10050">
    <property type="entry name" value="DOLICHYL-PHOSPHATE-MANNOSE--PROTEIN MANNOSYLTRANSFERASE"/>
    <property type="match status" value="1"/>
</dbReference>
<comment type="subcellular location">
    <subcellularLocation>
        <location evidence="10">Cell membrane</location>
    </subcellularLocation>
    <subcellularLocation>
        <location evidence="1">Endomembrane system</location>
        <topology evidence="1">Multi-pass membrane protein</topology>
    </subcellularLocation>
</comment>
<feature type="transmembrane region" description="Helical" evidence="10">
    <location>
        <begin position="159"/>
        <end position="177"/>
    </location>
</feature>
<dbReference type="PANTHER" id="PTHR10050:SF46">
    <property type="entry name" value="PROTEIN O-MANNOSYL-TRANSFERASE 2"/>
    <property type="match status" value="1"/>
</dbReference>
<evidence type="ECO:0000256" key="7">
    <source>
        <dbReference type="ARBA" id="ARBA00022989"/>
    </source>
</evidence>
<organism evidence="13 14">
    <name type="scientific">Microbacterium hatanonis</name>
    <dbReference type="NCBI Taxonomy" id="404366"/>
    <lineage>
        <taxon>Bacteria</taxon>
        <taxon>Bacillati</taxon>
        <taxon>Actinomycetota</taxon>
        <taxon>Actinomycetes</taxon>
        <taxon>Micrococcales</taxon>
        <taxon>Microbacteriaceae</taxon>
        <taxon>Microbacterium</taxon>
    </lineage>
</organism>
<feature type="transmembrane region" description="Helical" evidence="10">
    <location>
        <begin position="267"/>
        <end position="287"/>
    </location>
</feature>
<evidence type="ECO:0000256" key="1">
    <source>
        <dbReference type="ARBA" id="ARBA00004127"/>
    </source>
</evidence>
<comment type="caution">
    <text evidence="13">The sequence shown here is derived from an EMBL/GenBank/DDBJ whole genome shotgun (WGS) entry which is preliminary data.</text>
</comment>
<feature type="transmembrane region" description="Helical" evidence="10">
    <location>
        <begin position="373"/>
        <end position="390"/>
    </location>
</feature>
<comment type="pathway">
    <text evidence="2 10">Protein modification; protein glycosylation.</text>
</comment>
<dbReference type="GO" id="GO:0012505">
    <property type="term" value="C:endomembrane system"/>
    <property type="evidence" value="ECO:0007669"/>
    <property type="project" value="UniProtKB-SubCell"/>
</dbReference>
<dbReference type="UniPathway" id="UPA00378"/>
<feature type="domain" description="ArnT-like N-terminal" evidence="11">
    <location>
        <begin position="99"/>
        <end position="242"/>
    </location>
</feature>
<dbReference type="GO" id="GO:0004169">
    <property type="term" value="F:dolichyl-phosphate-mannose-protein mannosyltransferase activity"/>
    <property type="evidence" value="ECO:0007669"/>
    <property type="project" value="UniProtKB-UniRule"/>
</dbReference>
<evidence type="ECO:0000259" key="12">
    <source>
        <dbReference type="Pfam" id="PF16192"/>
    </source>
</evidence>
<proteinExistence type="inferred from homology"/>
<dbReference type="InterPro" id="IPR032421">
    <property type="entry name" value="PMT_4TMC"/>
</dbReference>
<evidence type="ECO:0000256" key="9">
    <source>
        <dbReference type="ARBA" id="ARBA00093617"/>
    </source>
</evidence>
<dbReference type="GO" id="GO:0005886">
    <property type="term" value="C:plasma membrane"/>
    <property type="evidence" value="ECO:0007669"/>
    <property type="project" value="UniProtKB-SubCell"/>
</dbReference>
<keyword evidence="14" id="KW-1185">Reference proteome</keyword>
<keyword evidence="10" id="KW-1003">Cell membrane</keyword>
<evidence type="ECO:0000256" key="3">
    <source>
        <dbReference type="ARBA" id="ARBA00007222"/>
    </source>
</evidence>
<evidence type="ECO:0000256" key="6">
    <source>
        <dbReference type="ARBA" id="ARBA00022692"/>
    </source>
</evidence>
<keyword evidence="4 10" id="KW-0328">Glycosyltransferase</keyword>
<dbReference type="Proteomes" id="UP000321034">
    <property type="component" value="Unassembled WGS sequence"/>
</dbReference>
<comment type="function">
    <text evidence="10">Protein O-mannosyltransferase that catalyzes the transfer of a single mannose residue from a polyprenol phospho-mannosyl lipidic donor to the hydroxyl group of selected serine and threonine residues in acceptor proteins.</text>
</comment>